<dbReference type="AlphaFoldDB" id="A0A8A3P6U9"/>
<accession>A0A8A3P6U9</accession>
<keyword evidence="3" id="KW-1185">Reference proteome</keyword>
<evidence type="ECO:0000313" key="2">
    <source>
        <dbReference type="EMBL" id="QSZ29528.1"/>
    </source>
</evidence>
<evidence type="ECO:0000313" key="3">
    <source>
        <dbReference type="Proteomes" id="UP000672032"/>
    </source>
</evidence>
<dbReference type="OrthoDB" id="3493102at2759"/>
<reference evidence="2" key="1">
    <citation type="submission" date="2020-10" db="EMBL/GenBank/DDBJ databases">
        <title>Genome Sequence of Monilinia vaccinii-corymbosi Sheds Light on Mummy Berry Disease Infection of Blueberry and Mating Type.</title>
        <authorList>
            <person name="Yow A.G."/>
            <person name="Zhang Y."/>
            <person name="Bansal K."/>
            <person name="Eacker S.M."/>
            <person name="Sullivan S."/>
            <person name="Liachko I."/>
            <person name="Cubeta M.A."/>
            <person name="Rollins J.A."/>
            <person name="Ashrafi H."/>
        </authorList>
    </citation>
    <scope>NUCLEOTIDE SEQUENCE</scope>
    <source>
        <strain evidence="2">RL-1</strain>
    </source>
</reference>
<dbReference type="EMBL" id="CP063405">
    <property type="protein sequence ID" value="QSZ29528.1"/>
    <property type="molecule type" value="Genomic_DNA"/>
</dbReference>
<feature type="compositionally biased region" description="Polar residues" evidence="1">
    <location>
        <begin position="527"/>
        <end position="542"/>
    </location>
</feature>
<dbReference type="Proteomes" id="UP000672032">
    <property type="component" value="Chromosome 1"/>
</dbReference>
<proteinExistence type="predicted"/>
<protein>
    <submittedName>
        <fullName evidence="2">Uncharacterized protein</fullName>
    </submittedName>
</protein>
<evidence type="ECO:0000256" key="1">
    <source>
        <dbReference type="SAM" id="MobiDB-lite"/>
    </source>
</evidence>
<feature type="region of interest" description="Disordered" evidence="1">
    <location>
        <begin position="1"/>
        <end position="23"/>
    </location>
</feature>
<sequence>MVNYYELRTEEDDISPSKSNPPSSYIPNNFTIPIWKLQRPPVISHKVPLESQEGILPEMLVVVSEFQAHEGQIHLGPKASKEVSQQMLLNKRGGQQGRIFDEIRNNRNKETAKFYRPALEPVVIEQDILKDLEPISKDLSLARSIEPYLKRWKEIRQRKKSISQQPSYNGVGLKYVHVKEDLYPRRVDGYGRLRLIPMFQFPERIINCDDIIWMGNTMVFSKTLSRDMLEHCVLLIDHNDYLLNDLSNFTTLPTEGQSLGVTSIDLVKNHLIHGRWVWITREVGDCRRNIMVDRSANLHDARLMYILSTDSKQMPNRIEPLACFTRCSGRTWDSWERRDFQMRFHIPLIRERLYRWVHSSKFAEGDGGPLAWITFGDNNVLARFLRLENHQFHTQTTALSLGKRTDDSPDLDLVSWDSGYGASLKVTNTPGGSSTSKGWLQINIHRSGKSSPIDSAFQSDPKSADEITPAQMVPQVYHQDGCHKVGVPGFVCACPGPSSLAGLQIPQRHSKSSESSQSQEPEATGLDLSSCNTQQAKGSNPKVSEIAVPGPSSYRGLRFSGSTMGNKSPQCPIETIFSNEGRRYSLEGYVRRIFWLKSSPPAGEKFKFE</sequence>
<gene>
    <name evidence="2" type="ORF">DSL72_004042</name>
</gene>
<feature type="region of interest" description="Disordered" evidence="1">
    <location>
        <begin position="503"/>
        <end position="550"/>
    </location>
</feature>
<name>A0A8A3P6U9_9HELO</name>
<organism evidence="2 3">
    <name type="scientific">Monilinia vaccinii-corymbosi</name>
    <dbReference type="NCBI Taxonomy" id="61207"/>
    <lineage>
        <taxon>Eukaryota</taxon>
        <taxon>Fungi</taxon>
        <taxon>Dikarya</taxon>
        <taxon>Ascomycota</taxon>
        <taxon>Pezizomycotina</taxon>
        <taxon>Leotiomycetes</taxon>
        <taxon>Helotiales</taxon>
        <taxon>Sclerotiniaceae</taxon>
        <taxon>Monilinia</taxon>
    </lineage>
</organism>